<name>A0A2G1QJ88_9HYPH</name>
<keyword evidence="3" id="KW-0143">Chaperone</keyword>
<proteinExistence type="inferred from homology"/>
<dbReference type="SUPFAM" id="SSF52540">
    <property type="entry name" value="P-loop containing nucleoside triphosphate hydrolases"/>
    <property type="match status" value="1"/>
</dbReference>
<dbReference type="InterPro" id="IPR036627">
    <property type="entry name" value="CobW-likC_sf"/>
</dbReference>
<dbReference type="CDD" id="cd03112">
    <property type="entry name" value="CobW-like"/>
    <property type="match status" value="1"/>
</dbReference>
<evidence type="ECO:0000256" key="3">
    <source>
        <dbReference type="ARBA" id="ARBA00023186"/>
    </source>
</evidence>
<organism evidence="9 10">
    <name type="scientific">Zhengella mangrovi</name>
    <dbReference type="NCBI Taxonomy" id="1982044"/>
    <lineage>
        <taxon>Bacteria</taxon>
        <taxon>Pseudomonadati</taxon>
        <taxon>Pseudomonadota</taxon>
        <taxon>Alphaproteobacteria</taxon>
        <taxon>Hyphomicrobiales</taxon>
        <taxon>Notoacmeibacteraceae</taxon>
        <taxon>Zhengella</taxon>
    </lineage>
</organism>
<dbReference type="Gene3D" id="3.40.50.300">
    <property type="entry name" value="P-loop containing nucleotide triphosphate hydrolases"/>
    <property type="match status" value="1"/>
</dbReference>
<dbReference type="GO" id="GO:0000166">
    <property type="term" value="F:nucleotide binding"/>
    <property type="evidence" value="ECO:0007669"/>
    <property type="project" value="UniProtKB-KW"/>
</dbReference>
<dbReference type="PANTHER" id="PTHR13748">
    <property type="entry name" value="COBW-RELATED"/>
    <property type="match status" value="1"/>
</dbReference>
<comment type="catalytic activity">
    <reaction evidence="6">
        <text>GTP + H2O = GDP + phosphate + H(+)</text>
        <dbReference type="Rhea" id="RHEA:19669"/>
        <dbReference type="ChEBI" id="CHEBI:15377"/>
        <dbReference type="ChEBI" id="CHEBI:15378"/>
        <dbReference type="ChEBI" id="CHEBI:37565"/>
        <dbReference type="ChEBI" id="CHEBI:43474"/>
        <dbReference type="ChEBI" id="CHEBI:58189"/>
    </reaction>
    <physiologicalReaction direction="left-to-right" evidence="6">
        <dbReference type="Rhea" id="RHEA:19670"/>
    </physiologicalReaction>
</comment>
<dbReference type="InterPro" id="IPR003495">
    <property type="entry name" value="CobW/HypB/UreG_nucleotide-bd"/>
</dbReference>
<protein>
    <submittedName>
        <fullName evidence="9">GTP-binding protein</fullName>
    </submittedName>
</protein>
<feature type="region of interest" description="Disordered" evidence="7">
    <location>
        <begin position="223"/>
        <end position="249"/>
    </location>
</feature>
<keyword evidence="1" id="KW-0547">Nucleotide-binding</keyword>
<evidence type="ECO:0000256" key="2">
    <source>
        <dbReference type="ARBA" id="ARBA00022801"/>
    </source>
</evidence>
<comment type="similarity">
    <text evidence="4">Belongs to the SIMIBI class G3E GTPase family. ZNG1 subfamily.</text>
</comment>
<dbReference type="InterPro" id="IPR051316">
    <property type="entry name" value="Zinc-reg_GTPase_activator"/>
</dbReference>
<gene>
    <name evidence="9" type="ORF">CSC94_18130</name>
</gene>
<dbReference type="Pfam" id="PF02492">
    <property type="entry name" value="cobW"/>
    <property type="match status" value="1"/>
</dbReference>
<dbReference type="OrthoDB" id="9808822at2"/>
<evidence type="ECO:0000256" key="1">
    <source>
        <dbReference type="ARBA" id="ARBA00022741"/>
    </source>
</evidence>
<sequence>MHDQIPVTVVTGFLGSGKTTLLNRLLKDPALTDTAVIVNEFGEVGIDHLLVEQSADGVIELSDGCLCCTVRSDLVLTLADLVDRVQSGRIASLKRIVIETTGLADPAPVLQAVIGHPALQWALRLDGVVTTVDAVNGMRTLDNHEEAVKQAAVAERIVLTKTDLADGDTVAALKGRLAALNPQAQILDAQDEPSVAALMDCGAWNPDTKSADVRKWLAAEAGGDQGRDHHHGGHDHGHGHGDDHHHHHDVNRHDARIRSFSIVHDKPVDKLAVAMFLDLLASGHGDKLLRMKGIVELKDDPERPLVIHGVQSVMHPPVRLDAWPKGPRGTRIVLITQDLGEDFVRRMFAAFTDTPAIDTPDRQAVTENPLAVPGFRR</sequence>
<dbReference type="InterPro" id="IPR011629">
    <property type="entry name" value="CobW-like_C"/>
</dbReference>
<dbReference type="Proteomes" id="UP000221168">
    <property type="component" value="Unassembled WGS sequence"/>
</dbReference>
<comment type="caution">
    <text evidence="9">The sequence shown here is derived from an EMBL/GenBank/DDBJ whole genome shotgun (WGS) entry which is preliminary data.</text>
</comment>
<evidence type="ECO:0000313" key="10">
    <source>
        <dbReference type="Proteomes" id="UP000221168"/>
    </source>
</evidence>
<evidence type="ECO:0000259" key="8">
    <source>
        <dbReference type="SMART" id="SM00833"/>
    </source>
</evidence>
<reference evidence="9 10" key="1">
    <citation type="submission" date="2017-10" db="EMBL/GenBank/DDBJ databases">
        <title>Sedimentibacterium mangrovi gen. nov., sp. nov., a novel member of family Phyllobacteriacea isolated from mangrove sediment.</title>
        <authorList>
            <person name="Liao H."/>
            <person name="Tian Y."/>
        </authorList>
    </citation>
    <scope>NUCLEOTIDE SEQUENCE [LARGE SCALE GENOMIC DNA]</scope>
    <source>
        <strain evidence="9 10">X9-2-2</strain>
    </source>
</reference>
<evidence type="ECO:0000256" key="4">
    <source>
        <dbReference type="ARBA" id="ARBA00034320"/>
    </source>
</evidence>
<evidence type="ECO:0000313" key="9">
    <source>
        <dbReference type="EMBL" id="PHP65520.1"/>
    </source>
</evidence>
<feature type="compositionally biased region" description="Basic and acidic residues" evidence="7">
    <location>
        <begin position="234"/>
        <end position="244"/>
    </location>
</feature>
<keyword evidence="2" id="KW-0378">Hydrolase</keyword>
<dbReference type="Pfam" id="PF07683">
    <property type="entry name" value="CobW_C"/>
    <property type="match status" value="1"/>
</dbReference>
<comment type="function">
    <text evidence="5">Zinc chaperone that directly transfers zinc cofactor to target proteins, thereby activating them. Zinc is transferred from the CXCC motif in the GTPase domain to the zinc binding site in target proteins in a process requiring GTP hydrolysis.</text>
</comment>
<dbReference type="AlphaFoldDB" id="A0A2G1QJ88"/>
<dbReference type="PANTHER" id="PTHR13748:SF62">
    <property type="entry name" value="COBW DOMAIN-CONTAINING PROTEIN"/>
    <property type="match status" value="1"/>
</dbReference>
<dbReference type="RefSeq" id="WP_099307792.1">
    <property type="nucleotide sequence ID" value="NZ_PDVP01000014.1"/>
</dbReference>
<dbReference type="EMBL" id="PDVP01000014">
    <property type="protein sequence ID" value="PHP65520.1"/>
    <property type="molecule type" value="Genomic_DNA"/>
</dbReference>
<keyword evidence="10" id="KW-1185">Reference proteome</keyword>
<dbReference type="GO" id="GO:0005737">
    <property type="term" value="C:cytoplasm"/>
    <property type="evidence" value="ECO:0007669"/>
    <property type="project" value="TreeGrafter"/>
</dbReference>
<evidence type="ECO:0000256" key="7">
    <source>
        <dbReference type="SAM" id="MobiDB-lite"/>
    </source>
</evidence>
<accession>A0A2G1QJ88</accession>
<evidence type="ECO:0000256" key="5">
    <source>
        <dbReference type="ARBA" id="ARBA00045658"/>
    </source>
</evidence>
<dbReference type="GO" id="GO:0016787">
    <property type="term" value="F:hydrolase activity"/>
    <property type="evidence" value="ECO:0007669"/>
    <property type="project" value="UniProtKB-KW"/>
</dbReference>
<dbReference type="InterPro" id="IPR027417">
    <property type="entry name" value="P-loop_NTPase"/>
</dbReference>
<feature type="domain" description="CobW C-terminal" evidence="8">
    <location>
        <begin position="257"/>
        <end position="352"/>
    </location>
</feature>
<dbReference type="SMART" id="SM00833">
    <property type="entry name" value="CobW_C"/>
    <property type="match status" value="1"/>
</dbReference>
<dbReference type="SUPFAM" id="SSF90002">
    <property type="entry name" value="Hypothetical protein YjiA, C-terminal domain"/>
    <property type="match status" value="1"/>
</dbReference>
<dbReference type="Gene3D" id="3.30.1220.10">
    <property type="entry name" value="CobW-like, C-terminal domain"/>
    <property type="match status" value="1"/>
</dbReference>
<evidence type="ECO:0000256" key="6">
    <source>
        <dbReference type="ARBA" id="ARBA00049117"/>
    </source>
</evidence>